<gene>
    <name evidence="5" type="ORF">GCM10009855_05840</name>
</gene>
<dbReference type="SUPFAM" id="SSF53474">
    <property type="entry name" value="alpha/beta-Hydrolases"/>
    <property type="match status" value="1"/>
</dbReference>
<dbReference type="PANTHER" id="PTHR48081:SF8">
    <property type="entry name" value="ALPHA_BETA HYDROLASE FOLD-3 DOMAIN-CONTAINING PROTEIN-RELATED"/>
    <property type="match status" value="1"/>
</dbReference>
<organism evidence="5 6">
    <name type="scientific">Gordonia cholesterolivorans</name>
    <dbReference type="NCBI Taxonomy" id="559625"/>
    <lineage>
        <taxon>Bacteria</taxon>
        <taxon>Bacillati</taxon>
        <taxon>Actinomycetota</taxon>
        <taxon>Actinomycetes</taxon>
        <taxon>Mycobacteriales</taxon>
        <taxon>Gordoniaceae</taxon>
        <taxon>Gordonia</taxon>
    </lineage>
</organism>
<proteinExistence type="inferred from homology"/>
<comment type="caution">
    <text evidence="5">The sequence shown here is derived from an EMBL/GenBank/DDBJ whole genome shotgun (WGS) entry which is preliminary data.</text>
</comment>
<feature type="active site" evidence="3">
    <location>
        <position position="158"/>
    </location>
</feature>
<name>A0ABN3H591_9ACTN</name>
<dbReference type="PROSITE" id="PS01174">
    <property type="entry name" value="LIPASE_GDXG_SER"/>
    <property type="match status" value="1"/>
</dbReference>
<dbReference type="Proteomes" id="UP001501170">
    <property type="component" value="Unassembled WGS sequence"/>
</dbReference>
<protein>
    <submittedName>
        <fullName evidence="5">Alpha/beta hydrolase</fullName>
    </submittedName>
</protein>
<sequence>MPLVEHDERDARSFLVFWLCRLIVKTLMRIIPATPSTLRRLAVLDQWAARNARPIRGVFVTPETIAEVRVERITPDGIEDSRIAVLYTHGGAFLAGGLDTHRPIAAAIARAVGAPVVNVAYRQCPEVGVGTSVRDGYAVYRELRRSGEFDAVVVAGDSAGGYIAAKIVEYAARDGLARPDAYVGLSPLLNLSPGADRTSRHDAMLPIKKIEKLRQFYDQGPEVLDGELNVTLDAVARLFPPAIVVCGRGEALQKDAMDLCAALDRAGVTNELHLYAGQIHAFPAAVPGSAQTRDAVARVAEFVRRAVGAGRERADIA</sequence>
<dbReference type="GO" id="GO:0016787">
    <property type="term" value="F:hydrolase activity"/>
    <property type="evidence" value="ECO:0007669"/>
    <property type="project" value="UniProtKB-KW"/>
</dbReference>
<dbReference type="EMBL" id="BAAARB010000002">
    <property type="protein sequence ID" value="GAA2369374.1"/>
    <property type="molecule type" value="Genomic_DNA"/>
</dbReference>
<evidence type="ECO:0000313" key="5">
    <source>
        <dbReference type="EMBL" id="GAA2369374.1"/>
    </source>
</evidence>
<accession>A0ABN3H591</accession>
<evidence type="ECO:0000259" key="4">
    <source>
        <dbReference type="Pfam" id="PF07859"/>
    </source>
</evidence>
<dbReference type="Pfam" id="PF07859">
    <property type="entry name" value="Abhydrolase_3"/>
    <property type="match status" value="1"/>
</dbReference>
<dbReference type="PANTHER" id="PTHR48081">
    <property type="entry name" value="AB HYDROLASE SUPERFAMILY PROTEIN C4A8.06C"/>
    <property type="match status" value="1"/>
</dbReference>
<reference evidence="5 6" key="1">
    <citation type="journal article" date="2019" name="Int. J. Syst. Evol. Microbiol.">
        <title>The Global Catalogue of Microorganisms (GCM) 10K type strain sequencing project: providing services to taxonomists for standard genome sequencing and annotation.</title>
        <authorList>
            <consortium name="The Broad Institute Genomics Platform"/>
            <consortium name="The Broad Institute Genome Sequencing Center for Infectious Disease"/>
            <person name="Wu L."/>
            <person name="Ma J."/>
        </authorList>
    </citation>
    <scope>NUCLEOTIDE SEQUENCE [LARGE SCALE GENOMIC DNA]</scope>
    <source>
        <strain evidence="5 6">JCM 16227</strain>
    </source>
</reference>
<evidence type="ECO:0000313" key="6">
    <source>
        <dbReference type="Proteomes" id="UP001501170"/>
    </source>
</evidence>
<keyword evidence="6" id="KW-1185">Reference proteome</keyword>
<evidence type="ECO:0000256" key="1">
    <source>
        <dbReference type="ARBA" id="ARBA00010515"/>
    </source>
</evidence>
<evidence type="ECO:0000256" key="3">
    <source>
        <dbReference type="PROSITE-ProRule" id="PRU10038"/>
    </source>
</evidence>
<dbReference type="Gene3D" id="3.40.50.1820">
    <property type="entry name" value="alpha/beta hydrolase"/>
    <property type="match status" value="1"/>
</dbReference>
<dbReference type="InterPro" id="IPR029058">
    <property type="entry name" value="AB_hydrolase_fold"/>
</dbReference>
<dbReference type="InterPro" id="IPR033140">
    <property type="entry name" value="Lipase_GDXG_put_SER_AS"/>
</dbReference>
<keyword evidence="2 5" id="KW-0378">Hydrolase</keyword>
<dbReference type="InterPro" id="IPR013094">
    <property type="entry name" value="AB_hydrolase_3"/>
</dbReference>
<dbReference type="InterPro" id="IPR050300">
    <property type="entry name" value="GDXG_lipolytic_enzyme"/>
</dbReference>
<comment type="similarity">
    <text evidence="1">Belongs to the 'GDXG' lipolytic enzyme family.</text>
</comment>
<dbReference type="RefSeq" id="WP_346074825.1">
    <property type="nucleotide sequence ID" value="NZ_BAAARB010000002.1"/>
</dbReference>
<evidence type="ECO:0000256" key="2">
    <source>
        <dbReference type="ARBA" id="ARBA00022801"/>
    </source>
</evidence>
<feature type="domain" description="Alpha/beta hydrolase fold-3" evidence="4">
    <location>
        <begin position="85"/>
        <end position="282"/>
    </location>
</feature>